<dbReference type="GO" id="GO:0016706">
    <property type="term" value="F:2-oxoglutarate-dependent dioxygenase activity"/>
    <property type="evidence" value="ECO:0007669"/>
    <property type="project" value="UniProtKB-ARBA"/>
</dbReference>
<dbReference type="KEGG" id="mgin:FRZ54_05165"/>
<dbReference type="Proteomes" id="UP000321479">
    <property type="component" value="Chromosome"/>
</dbReference>
<dbReference type="SUPFAM" id="SSF51197">
    <property type="entry name" value="Clavaminate synthase-like"/>
    <property type="match status" value="1"/>
</dbReference>
<keyword evidence="2" id="KW-1185">Reference proteome</keyword>
<dbReference type="InterPro" id="IPR008775">
    <property type="entry name" value="Phytyl_CoA_dOase-like"/>
</dbReference>
<organism evidence="1 2">
    <name type="scientific">Mucilaginibacter ginsenosidivorans</name>
    <dbReference type="NCBI Taxonomy" id="398053"/>
    <lineage>
        <taxon>Bacteria</taxon>
        <taxon>Pseudomonadati</taxon>
        <taxon>Bacteroidota</taxon>
        <taxon>Sphingobacteriia</taxon>
        <taxon>Sphingobacteriales</taxon>
        <taxon>Sphingobacteriaceae</taxon>
        <taxon>Mucilaginibacter</taxon>
    </lineage>
</organism>
<name>A0A5B8USU3_9SPHI</name>
<dbReference type="EMBL" id="CP042436">
    <property type="protein sequence ID" value="QEC62002.1"/>
    <property type="molecule type" value="Genomic_DNA"/>
</dbReference>
<dbReference type="RefSeq" id="WP_147030579.1">
    <property type="nucleotide sequence ID" value="NZ_CP042436.1"/>
</dbReference>
<dbReference type="Pfam" id="PF05721">
    <property type="entry name" value="PhyH"/>
    <property type="match status" value="1"/>
</dbReference>
<dbReference type="Gene3D" id="2.60.120.620">
    <property type="entry name" value="q2cbj1_9rhob like domain"/>
    <property type="match status" value="1"/>
</dbReference>
<dbReference type="PANTHER" id="PTHR31630">
    <property type="entry name" value="PHYTANOYL-COA DIOXYGENASE-RELATED-RELATED"/>
    <property type="match status" value="1"/>
</dbReference>
<reference evidence="1 2" key="1">
    <citation type="journal article" date="2017" name="Curr. Microbiol.">
        <title>Mucilaginibacter ginsenosidivorans sp. nov., Isolated from Soil of Ginseng Field.</title>
        <authorList>
            <person name="Kim M.M."/>
            <person name="Siddiqi M.Z."/>
            <person name="Im W.T."/>
        </authorList>
    </citation>
    <scope>NUCLEOTIDE SEQUENCE [LARGE SCALE GENOMIC DNA]</scope>
    <source>
        <strain evidence="1 2">Gsoil 3017</strain>
    </source>
</reference>
<dbReference type="OrthoDB" id="1157001at2"/>
<protein>
    <submittedName>
        <fullName evidence="1">Phytanoyl-CoA dioxygenase family protein</fullName>
    </submittedName>
</protein>
<dbReference type="AlphaFoldDB" id="A0A5B8USU3"/>
<accession>A0A5B8USU3</accession>
<gene>
    <name evidence="1" type="ORF">FRZ54_05165</name>
</gene>
<proteinExistence type="predicted"/>
<keyword evidence="1" id="KW-0223">Dioxygenase</keyword>
<keyword evidence="1" id="KW-0560">Oxidoreductase</keyword>
<sequence>MGQTFLSPDTLIPFSETGKLGIMHLKRFWNKVLLKRENKLSQNDWQDEWQLDRTLLSALGLGLEQCLIYIFRETPSFGKFETWIIETAGYPRQEDVLRFNDLFGDKNKEPANVIQPVLDVEQLKCWQENGYVIIRNAVSKDDCEETIEVICDFIGVKRVDPATWYKQHPSIQGIMVQLFQHPLLNKNRQSEKVRMAYEQLWQRKDIWVTADRVGFNPPETERWKFPGPNMHWDCSLTLPIPFSLQGLLYLSDTEASQGAFTLVPGFHNRIEKWLHSLPAGTDPRKQDLHALGSTPIAANGGDFIIWHQALPHGSRPNTSDKPRFVQYFTYEPVDIREADLWI</sequence>
<dbReference type="PANTHER" id="PTHR31630:SF6">
    <property type="entry name" value="PHYTANOYL-COA DIOXYGENASE-RELATED"/>
    <property type="match status" value="1"/>
</dbReference>
<evidence type="ECO:0000313" key="1">
    <source>
        <dbReference type="EMBL" id="QEC62002.1"/>
    </source>
</evidence>
<evidence type="ECO:0000313" key="2">
    <source>
        <dbReference type="Proteomes" id="UP000321479"/>
    </source>
</evidence>